<accession>A0A226EK99</accession>
<sequence length="164" mass="18562">MHKLGTTLCVILVVLIATFSTSVSGRPTDKLIRHKRQSDQRLAELETLLALQKYRHHRLRPEHKGSQPGYGVIDFNTIGRRKKSTRFSPGERSLDHDIREDSINQAAKNLSDDLESPVADVADPTLNEKIDNLLGIKSLLDQQSQEKVNIEEAPQRLDDFAEKK</sequence>
<protein>
    <submittedName>
        <fullName evidence="2">Uncharacterized protein</fullName>
    </submittedName>
</protein>
<keyword evidence="3" id="KW-1185">Reference proteome</keyword>
<dbReference type="OMA" id="NHAEYES"/>
<dbReference type="AlphaFoldDB" id="A0A226EK99"/>
<reference evidence="2 3" key="1">
    <citation type="submission" date="2015-12" db="EMBL/GenBank/DDBJ databases">
        <title>The genome of Folsomia candida.</title>
        <authorList>
            <person name="Faddeeva A."/>
            <person name="Derks M.F."/>
            <person name="Anvar Y."/>
            <person name="Smit S."/>
            <person name="Van Straalen N."/>
            <person name="Roelofs D."/>
        </authorList>
    </citation>
    <scope>NUCLEOTIDE SEQUENCE [LARGE SCALE GENOMIC DNA]</scope>
    <source>
        <strain evidence="2 3">VU population</strain>
        <tissue evidence="2">Whole body</tissue>
    </source>
</reference>
<evidence type="ECO:0000256" key="1">
    <source>
        <dbReference type="SAM" id="SignalP"/>
    </source>
</evidence>
<organism evidence="2 3">
    <name type="scientific">Folsomia candida</name>
    <name type="common">Springtail</name>
    <dbReference type="NCBI Taxonomy" id="158441"/>
    <lineage>
        <taxon>Eukaryota</taxon>
        <taxon>Metazoa</taxon>
        <taxon>Ecdysozoa</taxon>
        <taxon>Arthropoda</taxon>
        <taxon>Hexapoda</taxon>
        <taxon>Collembola</taxon>
        <taxon>Entomobryomorpha</taxon>
        <taxon>Isotomoidea</taxon>
        <taxon>Isotomidae</taxon>
        <taxon>Proisotominae</taxon>
        <taxon>Folsomia</taxon>
    </lineage>
</organism>
<feature type="signal peptide" evidence="1">
    <location>
        <begin position="1"/>
        <end position="25"/>
    </location>
</feature>
<feature type="chain" id="PRO_5011991111" evidence="1">
    <location>
        <begin position="26"/>
        <end position="164"/>
    </location>
</feature>
<comment type="caution">
    <text evidence="2">The sequence shown here is derived from an EMBL/GenBank/DDBJ whole genome shotgun (WGS) entry which is preliminary data.</text>
</comment>
<name>A0A226EK99_FOLCA</name>
<dbReference type="OrthoDB" id="6514900at2759"/>
<keyword evidence="1" id="KW-0732">Signal</keyword>
<evidence type="ECO:0000313" key="3">
    <source>
        <dbReference type="Proteomes" id="UP000198287"/>
    </source>
</evidence>
<proteinExistence type="predicted"/>
<gene>
    <name evidence="2" type="ORF">Fcan01_07221</name>
</gene>
<dbReference type="EMBL" id="LNIX01000003">
    <property type="protein sequence ID" value="OXA57181.1"/>
    <property type="molecule type" value="Genomic_DNA"/>
</dbReference>
<evidence type="ECO:0000313" key="2">
    <source>
        <dbReference type="EMBL" id="OXA57181.1"/>
    </source>
</evidence>
<dbReference type="Proteomes" id="UP000198287">
    <property type="component" value="Unassembled WGS sequence"/>
</dbReference>